<comment type="caution">
    <text evidence="1">The sequence shown here is derived from an EMBL/GenBank/DDBJ whole genome shotgun (WGS) entry which is preliminary data.</text>
</comment>
<accession>A0ABV0Y764</accession>
<gene>
    <name evidence="1" type="ORF">AMECASPLE_034470</name>
</gene>
<dbReference type="Proteomes" id="UP001469553">
    <property type="component" value="Unassembled WGS sequence"/>
</dbReference>
<organism evidence="1 2">
    <name type="scientific">Ameca splendens</name>
    <dbReference type="NCBI Taxonomy" id="208324"/>
    <lineage>
        <taxon>Eukaryota</taxon>
        <taxon>Metazoa</taxon>
        <taxon>Chordata</taxon>
        <taxon>Craniata</taxon>
        <taxon>Vertebrata</taxon>
        <taxon>Euteleostomi</taxon>
        <taxon>Actinopterygii</taxon>
        <taxon>Neopterygii</taxon>
        <taxon>Teleostei</taxon>
        <taxon>Neoteleostei</taxon>
        <taxon>Acanthomorphata</taxon>
        <taxon>Ovalentaria</taxon>
        <taxon>Atherinomorphae</taxon>
        <taxon>Cyprinodontiformes</taxon>
        <taxon>Goodeidae</taxon>
        <taxon>Ameca</taxon>
    </lineage>
</organism>
<evidence type="ECO:0000313" key="1">
    <source>
        <dbReference type="EMBL" id="MEQ2289567.1"/>
    </source>
</evidence>
<sequence length="209" mass="23761">MSTTSPEDCVWEVFYLMSTPTHLASFLPWWRIYAGDLPTVAPSYHHHSDSQYTCPVSMTTVNRSVSVTQVKHYSCCGQMANSQQTFKPTNFVHQDEIWKAHIKTEKDSGESWPNNWGFLTVAYKEYEMKSVKLKEALKTMLPPDQTIRPLTPPQKNIHVGSSPAVPVTTQAFIGWRSGSSHLQMEKYSTVHHGRRSFLKDLGWPPDACS</sequence>
<protein>
    <submittedName>
        <fullName evidence="1">Uncharacterized protein</fullName>
    </submittedName>
</protein>
<name>A0ABV0Y764_9TELE</name>
<proteinExistence type="predicted"/>
<dbReference type="InterPro" id="IPR020339">
    <property type="entry name" value="C20orf85-like"/>
</dbReference>
<dbReference type="Pfam" id="PF14945">
    <property type="entry name" value="LLC1"/>
    <property type="match status" value="1"/>
</dbReference>
<dbReference type="EMBL" id="JAHRIP010023696">
    <property type="protein sequence ID" value="MEQ2289567.1"/>
    <property type="molecule type" value="Genomic_DNA"/>
</dbReference>
<dbReference type="PANTHER" id="PTHR31909">
    <property type="entry name" value="CHROMOSOME 20 ORF85 FAMILY MEMBER"/>
    <property type="match status" value="1"/>
</dbReference>
<reference evidence="1 2" key="1">
    <citation type="submission" date="2021-06" db="EMBL/GenBank/DDBJ databases">
        <authorList>
            <person name="Palmer J.M."/>
        </authorList>
    </citation>
    <scope>NUCLEOTIDE SEQUENCE [LARGE SCALE GENOMIC DNA]</scope>
    <source>
        <strain evidence="1 2">AS_MEX2019</strain>
        <tissue evidence="1">Muscle</tissue>
    </source>
</reference>
<evidence type="ECO:0000313" key="2">
    <source>
        <dbReference type="Proteomes" id="UP001469553"/>
    </source>
</evidence>
<dbReference type="PANTHER" id="PTHR31909:SF3">
    <property type="entry name" value="SIMILAR TO PROTEIN C20ORF85 HOMOLOG"/>
    <property type="match status" value="1"/>
</dbReference>
<keyword evidence="2" id="KW-1185">Reference proteome</keyword>